<dbReference type="Proteomes" id="UP000273898">
    <property type="component" value="Unassembled WGS sequence"/>
</dbReference>
<dbReference type="AlphaFoldDB" id="A0A497XY26"/>
<dbReference type="EMBL" id="RCCK01000012">
    <property type="protein sequence ID" value="RLJ75110.1"/>
    <property type="molecule type" value="Genomic_DNA"/>
</dbReference>
<evidence type="ECO:0000313" key="1">
    <source>
        <dbReference type="EMBL" id="RLJ75110.1"/>
    </source>
</evidence>
<keyword evidence="4" id="KW-1185">Reference proteome</keyword>
<dbReference type="Proteomes" id="UP000297429">
    <property type="component" value="Unassembled WGS sequence"/>
</dbReference>
<name>A0A497XY26_9SPHI</name>
<evidence type="ECO:0000313" key="2">
    <source>
        <dbReference type="EMBL" id="TFB30215.1"/>
    </source>
</evidence>
<dbReference type="EMBL" id="SOPX01000003">
    <property type="protein sequence ID" value="TFB30215.1"/>
    <property type="molecule type" value="Genomic_DNA"/>
</dbReference>
<evidence type="ECO:0000313" key="3">
    <source>
        <dbReference type="Proteomes" id="UP000273898"/>
    </source>
</evidence>
<evidence type="ECO:0000313" key="4">
    <source>
        <dbReference type="Proteomes" id="UP000297429"/>
    </source>
</evidence>
<gene>
    <name evidence="1" type="ORF">BCL90_3458</name>
    <name evidence="2" type="ORF">E3V97_18780</name>
</gene>
<reference evidence="2 4" key="2">
    <citation type="submission" date="2019-03" db="EMBL/GenBank/DDBJ databases">
        <authorList>
            <person name="He R.-H."/>
        </authorList>
    </citation>
    <scope>NUCLEOTIDE SEQUENCE [LARGE SCALE GENOMIC DNA]</scope>
    <source>
        <strain evidence="2 4">DSM 19624</strain>
    </source>
</reference>
<protein>
    <submittedName>
        <fullName evidence="1">Uncharacterized protein</fullName>
    </submittedName>
</protein>
<dbReference type="RefSeq" id="WP_121285078.1">
    <property type="nucleotide sequence ID" value="NZ_RCCK01000012.1"/>
</dbReference>
<dbReference type="OrthoDB" id="979262at2"/>
<comment type="caution">
    <text evidence="1">The sequence shown here is derived from an EMBL/GenBank/DDBJ whole genome shotgun (WGS) entry which is preliminary data.</text>
</comment>
<organism evidence="1 3">
    <name type="scientific">Pedobacter alluvionis</name>
    <dbReference type="NCBI Taxonomy" id="475253"/>
    <lineage>
        <taxon>Bacteria</taxon>
        <taxon>Pseudomonadati</taxon>
        <taxon>Bacteroidota</taxon>
        <taxon>Sphingobacteriia</taxon>
        <taxon>Sphingobacteriales</taxon>
        <taxon>Sphingobacteriaceae</taxon>
        <taxon>Pedobacter</taxon>
    </lineage>
</organism>
<reference evidence="1 3" key="1">
    <citation type="submission" date="2018-10" db="EMBL/GenBank/DDBJ databases">
        <title>Genomic Encyclopedia of Archaeal and Bacterial Type Strains, Phase II (KMG-II): from individual species to whole genera.</title>
        <authorList>
            <person name="Goeker M."/>
        </authorList>
    </citation>
    <scope>NUCLEOTIDE SEQUENCE [LARGE SCALE GENOMIC DNA]</scope>
    <source>
        <strain evidence="1 3">DSM 19624</strain>
    </source>
</reference>
<accession>A0A497XY26</accession>
<proteinExistence type="predicted"/>
<sequence length="142" mass="16433">MEKAYDLDTFAKILTDKGYSGYFHTQAAYPDKLKESIGRYLEACRNGTEDMRKPELLLNTYLQYNGESKPYINCFMLIKYHHETFELDRMEIVKKDQYGQLMKQSELTGLSVSTVPTVKEAIAMVNDELKQKTVPRKKGFGL</sequence>